<keyword evidence="1" id="KW-0863">Zinc-finger</keyword>
<evidence type="ECO:0000313" key="4">
    <source>
        <dbReference type="EMBL" id="RYO93269.1"/>
    </source>
</evidence>
<protein>
    <recommendedName>
        <fullName evidence="3">C2H2-type domain-containing protein</fullName>
    </recommendedName>
</protein>
<dbReference type="EMBL" id="QJNS01000019">
    <property type="protein sequence ID" value="RYO93269.1"/>
    <property type="molecule type" value="Genomic_DNA"/>
</dbReference>
<name>A0ABY0HH29_9PEZI</name>
<evidence type="ECO:0000313" key="5">
    <source>
        <dbReference type="Proteomes" id="UP000294003"/>
    </source>
</evidence>
<evidence type="ECO:0000256" key="1">
    <source>
        <dbReference type="PROSITE-ProRule" id="PRU00042"/>
    </source>
</evidence>
<dbReference type="PANTHER" id="PTHR38166">
    <property type="entry name" value="C2H2-TYPE DOMAIN-CONTAINING PROTEIN-RELATED"/>
    <property type="match status" value="1"/>
</dbReference>
<feature type="region of interest" description="Disordered" evidence="2">
    <location>
        <begin position="422"/>
        <end position="449"/>
    </location>
</feature>
<sequence length="528" mass="58602">MLSTVPRYQDKFSRNNRFLNFSSPFEAFSWRRAESPKQKSKPRTKSISFARSSESEGQPQEGVKEDIRQVSSSDAQNENLARDSGAGVNSPATPTATPLTHEALTLDNSLEMHSHFTRDITGSPRSRQSDNPLADLSKVNEYLIHRKRIAIARLMGLLDEWFDSSPAFARHAQEGSTSSSRCAASDEGDTCPTGSRYRQSSSRPKRGLPGDGIDGSDPSDDGDGEKERGNKRSRVDPPNTSALACPFFKNDPSKHKHKRACTGPGYVSISRLKEHIYRCHYQRYKCIRCYEAFKDAEKLEEHQRADDPCRKSNATNSDGITEAQHQLLKKKPSTGKAHTEQWAEIYRIIFPKANEIPSPYYEYGEGRSPQDLGEQAYREILRDEVTQRVRETLEAQFDQMEDSIKADFVNIVRDAFGDAIKQLPDPRSAHQGSAKAHQADSSASGASQATAVAGTGTSFPEDLLSYYGLGDFQPLPTTDIGDASLFTYTEQLLPNYELEPYFFSTDNPVDSAYGSLDCSTGSPASCKG</sequence>
<dbReference type="InterPro" id="IPR013087">
    <property type="entry name" value="Znf_C2H2_type"/>
</dbReference>
<proteinExistence type="predicted"/>
<feature type="compositionally biased region" description="Polar residues" evidence="2">
    <location>
        <begin position="192"/>
        <end position="202"/>
    </location>
</feature>
<feature type="compositionally biased region" description="Polar residues" evidence="2">
    <location>
        <begin position="69"/>
        <end position="79"/>
    </location>
</feature>
<feature type="region of interest" description="Disordered" evidence="2">
    <location>
        <begin position="172"/>
        <end position="245"/>
    </location>
</feature>
<feature type="domain" description="C2H2-type" evidence="3">
    <location>
        <begin position="284"/>
        <end position="311"/>
    </location>
</feature>
<evidence type="ECO:0000256" key="2">
    <source>
        <dbReference type="SAM" id="MobiDB-lite"/>
    </source>
</evidence>
<evidence type="ECO:0000259" key="3">
    <source>
        <dbReference type="PROSITE" id="PS50157"/>
    </source>
</evidence>
<dbReference type="PANTHER" id="PTHR38166:SF1">
    <property type="entry name" value="C2H2-TYPE DOMAIN-CONTAINING PROTEIN"/>
    <property type="match status" value="1"/>
</dbReference>
<feature type="compositionally biased region" description="Basic and acidic residues" evidence="2">
    <location>
        <begin position="225"/>
        <end position="235"/>
    </location>
</feature>
<dbReference type="PROSITE" id="PS50157">
    <property type="entry name" value="ZINC_FINGER_C2H2_2"/>
    <property type="match status" value="1"/>
</dbReference>
<keyword evidence="1" id="KW-0862">Zinc</keyword>
<comment type="caution">
    <text evidence="4">The sequence shown here is derived from an EMBL/GenBank/DDBJ whole genome shotgun (WGS) entry which is preliminary data.</text>
</comment>
<feature type="region of interest" description="Disordered" evidence="2">
    <location>
        <begin position="31"/>
        <end position="97"/>
    </location>
</feature>
<accession>A0ABY0HH29</accession>
<keyword evidence="1" id="KW-0479">Metal-binding</keyword>
<reference evidence="4 5" key="1">
    <citation type="submission" date="2018-06" db="EMBL/GenBank/DDBJ databases">
        <title>Complete Genomes of Monosporascus.</title>
        <authorList>
            <person name="Robinson A.J."/>
            <person name="Natvig D.O."/>
        </authorList>
    </citation>
    <scope>NUCLEOTIDE SEQUENCE [LARGE SCALE GENOMIC DNA]</scope>
    <source>
        <strain evidence="4 5">CBS 609.92</strain>
    </source>
</reference>
<dbReference type="Proteomes" id="UP000294003">
    <property type="component" value="Unassembled WGS sequence"/>
</dbReference>
<keyword evidence="5" id="KW-1185">Reference proteome</keyword>
<feature type="compositionally biased region" description="Polar residues" evidence="2">
    <location>
        <begin position="45"/>
        <end position="58"/>
    </location>
</feature>
<gene>
    <name evidence="4" type="ORF">DL762_001218</name>
</gene>
<organism evidence="4 5">
    <name type="scientific">Monosporascus cannonballus</name>
    <dbReference type="NCBI Taxonomy" id="155416"/>
    <lineage>
        <taxon>Eukaryota</taxon>
        <taxon>Fungi</taxon>
        <taxon>Dikarya</taxon>
        <taxon>Ascomycota</taxon>
        <taxon>Pezizomycotina</taxon>
        <taxon>Sordariomycetes</taxon>
        <taxon>Xylariomycetidae</taxon>
        <taxon>Xylariales</taxon>
        <taxon>Xylariales incertae sedis</taxon>
        <taxon>Monosporascus</taxon>
    </lineage>
</organism>